<sequence>MLATRECTPETCPTSFAQYQPALAGNAFMIAAFAALVPVNLYAGARYKTPLYAALMVSGLLLELLGHVGAVLLRTDTTSHGFFSLYMMGTLFGPTLLGSANYLVLPRVMVLYGEGFSLISRPICFSIAFAVIDIFTLAFQSTGVAFASSNGSADEKAQAAPILIAGLSMQAISPAAFLLLYWTFRIRLTRRRYVFDPRYSAIYLSSRFNMMLLAMQAVTSLLLVRAVMRAAAFCNGFHPSPTNTHTVILTFDDTLVLLAAVLLTAVPAGFGSFSWEQTSPFASSQGDGGQEDLLPLRLRRRQHIKVSSISKPLPFGSPSLPCSEENTPARPPVRPHRAPPPPVEILAKPTMVRHPYDPKTPPVFVSGQADGLPPLLPARMGGGHAKKPSWPMPVVMQPPGAGAEGGGLVRRDTLWT</sequence>
<evidence type="ECO:0000313" key="7">
    <source>
        <dbReference type="EMBL" id="KAK0742820.1"/>
    </source>
</evidence>
<dbReference type="PANTHER" id="PTHR31465:SF9">
    <property type="entry name" value="SPHINGOID LONG-CHAIN BASE TRANSPORTER RSB1"/>
    <property type="match status" value="1"/>
</dbReference>
<evidence type="ECO:0000256" key="3">
    <source>
        <dbReference type="ARBA" id="ARBA00022989"/>
    </source>
</evidence>
<keyword evidence="2 6" id="KW-0812">Transmembrane</keyword>
<keyword evidence="4 6" id="KW-0472">Membrane</keyword>
<dbReference type="GO" id="GO:0005886">
    <property type="term" value="C:plasma membrane"/>
    <property type="evidence" value="ECO:0007669"/>
    <property type="project" value="TreeGrafter"/>
</dbReference>
<reference evidence="7" key="1">
    <citation type="submission" date="2023-06" db="EMBL/GenBank/DDBJ databases">
        <title>Genome-scale phylogeny and comparative genomics of the fungal order Sordariales.</title>
        <authorList>
            <consortium name="Lawrence Berkeley National Laboratory"/>
            <person name="Hensen N."/>
            <person name="Bonometti L."/>
            <person name="Westerberg I."/>
            <person name="Brannstrom I.O."/>
            <person name="Guillou S."/>
            <person name="Cros-Aarteil S."/>
            <person name="Calhoun S."/>
            <person name="Haridas S."/>
            <person name="Kuo A."/>
            <person name="Mondo S."/>
            <person name="Pangilinan J."/>
            <person name="Riley R."/>
            <person name="LaButti K."/>
            <person name="Andreopoulos B."/>
            <person name="Lipzen A."/>
            <person name="Chen C."/>
            <person name="Yanf M."/>
            <person name="Daum C."/>
            <person name="Ng V."/>
            <person name="Clum A."/>
            <person name="Steindorff A."/>
            <person name="Ohm R."/>
            <person name="Martin F."/>
            <person name="Silar P."/>
            <person name="Natvig D."/>
            <person name="Lalanne C."/>
            <person name="Gautier V."/>
            <person name="Ament-velasquez S.L."/>
            <person name="Kruys A."/>
            <person name="Hutchinson M.I."/>
            <person name="Powell A.J."/>
            <person name="Barry K."/>
            <person name="Miller A.N."/>
            <person name="Grigoriev I.V."/>
            <person name="Debuchy R."/>
            <person name="Gladieux P."/>
            <person name="Thoren M.H."/>
            <person name="Johannesson H."/>
        </authorList>
    </citation>
    <scope>NUCLEOTIDE SEQUENCE</scope>
    <source>
        <strain evidence="7">SMH3187-1</strain>
    </source>
</reference>
<accession>A0AA40ENY9</accession>
<dbReference type="Proteomes" id="UP001172155">
    <property type="component" value="Unassembled WGS sequence"/>
</dbReference>
<feature type="transmembrane region" description="Helical" evidence="6">
    <location>
        <begin position="159"/>
        <end position="182"/>
    </location>
</feature>
<feature type="transmembrane region" description="Helical" evidence="6">
    <location>
        <begin position="208"/>
        <end position="228"/>
    </location>
</feature>
<organism evidence="7 8">
    <name type="scientific">Schizothecium vesticola</name>
    <dbReference type="NCBI Taxonomy" id="314040"/>
    <lineage>
        <taxon>Eukaryota</taxon>
        <taxon>Fungi</taxon>
        <taxon>Dikarya</taxon>
        <taxon>Ascomycota</taxon>
        <taxon>Pezizomycotina</taxon>
        <taxon>Sordariomycetes</taxon>
        <taxon>Sordariomycetidae</taxon>
        <taxon>Sordariales</taxon>
        <taxon>Schizotheciaceae</taxon>
        <taxon>Schizothecium</taxon>
    </lineage>
</organism>
<name>A0AA40ENY9_9PEZI</name>
<evidence type="ECO:0000313" key="8">
    <source>
        <dbReference type="Proteomes" id="UP001172155"/>
    </source>
</evidence>
<proteinExistence type="predicted"/>
<evidence type="ECO:0000256" key="4">
    <source>
        <dbReference type="ARBA" id="ARBA00023136"/>
    </source>
</evidence>
<evidence type="ECO:0000256" key="5">
    <source>
        <dbReference type="SAM" id="MobiDB-lite"/>
    </source>
</evidence>
<dbReference type="InterPro" id="IPR007568">
    <property type="entry name" value="RTA1"/>
</dbReference>
<keyword evidence="3 6" id="KW-1133">Transmembrane helix</keyword>
<comment type="caution">
    <text evidence="7">The sequence shown here is derived from an EMBL/GenBank/DDBJ whole genome shotgun (WGS) entry which is preliminary data.</text>
</comment>
<evidence type="ECO:0000256" key="2">
    <source>
        <dbReference type="ARBA" id="ARBA00022692"/>
    </source>
</evidence>
<feature type="transmembrane region" description="Helical" evidence="6">
    <location>
        <begin position="23"/>
        <end position="44"/>
    </location>
</feature>
<evidence type="ECO:0000256" key="6">
    <source>
        <dbReference type="SAM" id="Phobius"/>
    </source>
</evidence>
<comment type="subcellular location">
    <subcellularLocation>
        <location evidence="1">Membrane</location>
        <topology evidence="1">Multi-pass membrane protein</topology>
    </subcellularLocation>
</comment>
<feature type="transmembrane region" description="Helical" evidence="6">
    <location>
        <begin position="85"/>
        <end position="104"/>
    </location>
</feature>
<evidence type="ECO:0000256" key="1">
    <source>
        <dbReference type="ARBA" id="ARBA00004141"/>
    </source>
</evidence>
<feature type="region of interest" description="Disordered" evidence="5">
    <location>
        <begin position="315"/>
        <end position="340"/>
    </location>
</feature>
<keyword evidence="8" id="KW-1185">Reference proteome</keyword>
<dbReference type="Pfam" id="PF04479">
    <property type="entry name" value="RTA1"/>
    <property type="match status" value="1"/>
</dbReference>
<feature type="transmembrane region" description="Helical" evidence="6">
    <location>
        <begin position="116"/>
        <end position="139"/>
    </location>
</feature>
<protein>
    <submittedName>
        <fullName evidence="7">RTA1 like protein-domain-containing protein</fullName>
    </submittedName>
</protein>
<dbReference type="PANTHER" id="PTHR31465">
    <property type="entry name" value="PROTEIN RTA1-RELATED"/>
    <property type="match status" value="1"/>
</dbReference>
<dbReference type="AlphaFoldDB" id="A0AA40ENY9"/>
<dbReference type="GO" id="GO:0000324">
    <property type="term" value="C:fungal-type vacuole"/>
    <property type="evidence" value="ECO:0007669"/>
    <property type="project" value="TreeGrafter"/>
</dbReference>
<feature type="transmembrane region" description="Helical" evidence="6">
    <location>
        <begin position="51"/>
        <end position="73"/>
    </location>
</feature>
<dbReference type="EMBL" id="JAUKUD010000005">
    <property type="protein sequence ID" value="KAK0742820.1"/>
    <property type="molecule type" value="Genomic_DNA"/>
</dbReference>
<gene>
    <name evidence="7" type="ORF">B0T18DRAFT_170873</name>
</gene>